<keyword evidence="1 3" id="KW-0820">tRNA-binding</keyword>
<dbReference type="PROSITE" id="PS50886">
    <property type="entry name" value="TRBD"/>
    <property type="match status" value="1"/>
</dbReference>
<dbReference type="AlphaFoldDB" id="A0A3E2NBS1"/>
<dbReference type="Proteomes" id="UP000260680">
    <property type="component" value="Unassembled WGS sequence"/>
</dbReference>
<evidence type="ECO:0000313" key="5">
    <source>
        <dbReference type="EMBL" id="RFZ78436.1"/>
    </source>
</evidence>
<evidence type="ECO:0000256" key="2">
    <source>
        <dbReference type="ARBA" id="ARBA00022884"/>
    </source>
</evidence>
<evidence type="ECO:0000256" key="3">
    <source>
        <dbReference type="PROSITE-ProRule" id="PRU00209"/>
    </source>
</evidence>
<keyword evidence="2 3" id="KW-0694">RNA-binding</keyword>
<dbReference type="OrthoDB" id="360573at2"/>
<organism evidence="5 6">
    <name type="scientific">Lacrimispora amygdalina</name>
    <dbReference type="NCBI Taxonomy" id="253257"/>
    <lineage>
        <taxon>Bacteria</taxon>
        <taxon>Bacillati</taxon>
        <taxon>Bacillota</taxon>
        <taxon>Clostridia</taxon>
        <taxon>Lachnospirales</taxon>
        <taxon>Lachnospiraceae</taxon>
        <taxon>Lacrimispora</taxon>
    </lineage>
</organism>
<dbReference type="InterPro" id="IPR002547">
    <property type="entry name" value="tRNA-bd_dom"/>
</dbReference>
<dbReference type="SUPFAM" id="SSF50249">
    <property type="entry name" value="Nucleic acid-binding proteins"/>
    <property type="match status" value="1"/>
</dbReference>
<dbReference type="EMBL" id="QOHO01000038">
    <property type="protein sequence ID" value="RFZ78436.1"/>
    <property type="molecule type" value="Genomic_DNA"/>
</dbReference>
<gene>
    <name evidence="5" type="ORF">DS742_13300</name>
</gene>
<dbReference type="InterPro" id="IPR012340">
    <property type="entry name" value="NA-bd_OB-fold"/>
</dbReference>
<dbReference type="Gene3D" id="2.40.50.140">
    <property type="entry name" value="Nucleic acid-binding proteins"/>
    <property type="match status" value="1"/>
</dbReference>
<dbReference type="PANTHER" id="PTHR11586">
    <property type="entry name" value="TRNA-AMINOACYLATION COFACTOR ARC1 FAMILY MEMBER"/>
    <property type="match status" value="1"/>
</dbReference>
<dbReference type="PANTHER" id="PTHR11586:SF37">
    <property type="entry name" value="TRNA-BINDING DOMAIN-CONTAINING PROTEIN"/>
    <property type="match status" value="1"/>
</dbReference>
<dbReference type="GO" id="GO:0000049">
    <property type="term" value="F:tRNA binding"/>
    <property type="evidence" value="ECO:0007669"/>
    <property type="project" value="UniProtKB-UniRule"/>
</dbReference>
<protein>
    <recommendedName>
        <fullName evidence="4">tRNA-binding domain-containing protein</fullName>
    </recommendedName>
</protein>
<accession>A0A3E2NBS1</accession>
<evidence type="ECO:0000313" key="6">
    <source>
        <dbReference type="Proteomes" id="UP000260680"/>
    </source>
</evidence>
<name>A0A3E2NBS1_9FIRM</name>
<reference evidence="5 6" key="1">
    <citation type="submission" date="2018-07" db="EMBL/GenBank/DDBJ databases">
        <title>New species, Clostridium PI-S10-A1B.</title>
        <authorList>
            <person name="Krishna G."/>
            <person name="Summeta K."/>
            <person name="Shikha S."/>
            <person name="Prabhu P.B."/>
            <person name="Suresh K."/>
        </authorList>
    </citation>
    <scope>NUCLEOTIDE SEQUENCE [LARGE SCALE GENOMIC DNA]</scope>
    <source>
        <strain evidence="5 6">PI-S10-A1B</strain>
    </source>
</reference>
<evidence type="ECO:0000259" key="4">
    <source>
        <dbReference type="PROSITE" id="PS50886"/>
    </source>
</evidence>
<dbReference type="InterPro" id="IPR051270">
    <property type="entry name" value="Tyrosine-tRNA_ligase_regulator"/>
</dbReference>
<dbReference type="Pfam" id="PF01588">
    <property type="entry name" value="tRNA_bind"/>
    <property type="match status" value="1"/>
</dbReference>
<evidence type="ECO:0000256" key="1">
    <source>
        <dbReference type="ARBA" id="ARBA00022555"/>
    </source>
</evidence>
<comment type="caution">
    <text evidence="5">The sequence shown here is derived from an EMBL/GenBank/DDBJ whole genome shotgun (WGS) entry which is preliminary data.</text>
</comment>
<proteinExistence type="predicted"/>
<feature type="domain" description="TRNA-binding" evidence="4">
    <location>
        <begin position="36"/>
        <end position="137"/>
    </location>
</feature>
<sequence length="137" mass="15590">MFCPMSFGQLRLCLSTDEKRGGKMEYQKEEYVSCDHLFKMKFKVGKIVKCTEVNQSSRLLCFQVEVGNKTCQILCGLKGYYETEEVIGKKVMVLENVKTARIAGMKSEGMLMVAEDREGNVSFMIPDRDMEAGVEIF</sequence>